<evidence type="ECO:0000259" key="1">
    <source>
        <dbReference type="Pfam" id="PF00004"/>
    </source>
</evidence>
<evidence type="ECO:0000313" key="3">
    <source>
        <dbReference type="Proteomes" id="UP000030157"/>
    </source>
</evidence>
<sequence>MKVINYGSNYEIYANDLKTYDKLPAQTYKVRFNPMSGFSLAVTDDFKLKESKVYGDRLVKIEKVLHTFKTINRSLGVILSGDKGIGKSLFTQILSQRAIEEGMPVILITEAYPGIAEFIDSIDQESLILFDEFEKVFNDRDGRESQEKLLSLFDGLSQRKRIYALTVNNLNRVNDFMLNRPGRFHYHLRFDYPDADEIRTYLQDKLDKAYYGEIDSVVKFSRRIKLNYDCLRAIALELSFGISFGEAIADLNILNIENQYYTVTIQFEGGLQPVVINSRSLNLFEDRVSFGSRTKEDDIYFDVSFNSKDLQVGKDETIDILGKNVNVDVYLDDEDDEKYNDLAIKSIMFKQAQTNTYGYGNLV</sequence>
<dbReference type="Pfam" id="PF00004">
    <property type="entry name" value="AAA"/>
    <property type="match status" value="1"/>
</dbReference>
<organism evidence="2 3">
    <name type="scientific">Enterococcus phage ECP3</name>
    <dbReference type="NCBI Taxonomy" id="1498168"/>
    <lineage>
        <taxon>Viruses</taxon>
        <taxon>Duplodnaviria</taxon>
        <taxon>Heunggongvirae</taxon>
        <taxon>Uroviricota</taxon>
        <taxon>Caudoviricetes</taxon>
        <taxon>Herelleviridae</taxon>
        <taxon>Brockvirinae</taxon>
        <taxon>Kochikohdavirus</taxon>
        <taxon>Kochikohdavirus ECP3</taxon>
    </lineage>
</organism>
<name>A0A096XT49_9CAUD</name>
<dbReference type="EMBL" id="KJ801817">
    <property type="protein sequence ID" value="AII28483.1"/>
    <property type="molecule type" value="Genomic_DNA"/>
</dbReference>
<dbReference type="InterPro" id="IPR027417">
    <property type="entry name" value="P-loop_NTPase"/>
</dbReference>
<dbReference type="GO" id="GO:0016887">
    <property type="term" value="F:ATP hydrolysis activity"/>
    <property type="evidence" value="ECO:0007669"/>
    <property type="project" value="InterPro"/>
</dbReference>
<dbReference type="GO" id="GO:0005524">
    <property type="term" value="F:ATP binding"/>
    <property type="evidence" value="ECO:0007669"/>
    <property type="project" value="InterPro"/>
</dbReference>
<evidence type="ECO:0000313" key="2">
    <source>
        <dbReference type="EMBL" id="AII28483.1"/>
    </source>
</evidence>
<feature type="domain" description="ATPase AAA-type core" evidence="1">
    <location>
        <begin position="77"/>
        <end position="191"/>
    </location>
</feature>
<dbReference type="RefSeq" id="YP_009147124.1">
    <property type="nucleotide sequence ID" value="NC_027335.2"/>
</dbReference>
<dbReference type="SUPFAM" id="SSF52540">
    <property type="entry name" value="P-loop containing nucleoside triphosphate hydrolases"/>
    <property type="match status" value="1"/>
</dbReference>
<proteinExistence type="predicted"/>
<protein>
    <recommendedName>
        <fullName evidence="1">ATPase AAA-type core domain-containing protein</fullName>
    </recommendedName>
</protein>
<dbReference type="InterPro" id="IPR003959">
    <property type="entry name" value="ATPase_AAA_core"/>
</dbReference>
<dbReference type="Proteomes" id="UP000030157">
    <property type="component" value="Segment"/>
</dbReference>
<accession>A0A096XT49</accession>
<dbReference type="Gene3D" id="3.40.50.300">
    <property type="entry name" value="P-loop containing nucleotide triphosphate hydrolases"/>
    <property type="match status" value="1"/>
</dbReference>
<reference evidence="2" key="1">
    <citation type="submission" date="2014-05" db="EMBL/GenBank/DDBJ databases">
        <title>Complete genome sequence of Enterococcus faecalis bacteriophage ECP3.</title>
        <authorList>
            <person name="Kang H.-Y."/>
            <person name="Kim S."/>
            <person name="Kim J."/>
        </authorList>
    </citation>
    <scope>NUCLEOTIDE SEQUENCE [LARGE SCALE GENOMIC DNA]</scope>
    <source>
        <strain evidence="2">ECP3</strain>
    </source>
</reference>
<dbReference type="GeneID" id="24628053"/>
<keyword evidence="3" id="KW-1185">Reference proteome</keyword>